<gene>
    <name evidence="1" type="ORF">FHT02_004267</name>
</gene>
<protein>
    <submittedName>
        <fullName evidence="1">Uncharacterized protein</fullName>
    </submittedName>
</protein>
<proteinExistence type="predicted"/>
<dbReference type="AlphaFoldDB" id="A0A840YTM1"/>
<keyword evidence="2" id="KW-1185">Reference proteome</keyword>
<sequence length="90" mass="9320">MLIVPKAQPMAPVLLYTIVDVRVDCQARTAQLLGSQTFAGEVPMGGRTPADAAASNSKGGGLDVLCDLAKLKGPGAPAAFDFARTAWKPH</sequence>
<name>A0A840YTM1_9SPHN</name>
<organism evidence="1 2">
    <name type="scientific">Sphingomonas xinjiangensis</name>
    <dbReference type="NCBI Taxonomy" id="643568"/>
    <lineage>
        <taxon>Bacteria</taxon>
        <taxon>Pseudomonadati</taxon>
        <taxon>Pseudomonadota</taxon>
        <taxon>Alphaproteobacteria</taxon>
        <taxon>Sphingomonadales</taxon>
        <taxon>Sphingomonadaceae</taxon>
        <taxon>Sphingomonas</taxon>
    </lineage>
</organism>
<dbReference type="EMBL" id="JACIJF010000035">
    <property type="protein sequence ID" value="MBB5713005.1"/>
    <property type="molecule type" value="Genomic_DNA"/>
</dbReference>
<comment type="caution">
    <text evidence="1">The sequence shown here is derived from an EMBL/GenBank/DDBJ whole genome shotgun (WGS) entry which is preliminary data.</text>
</comment>
<reference evidence="1 2" key="1">
    <citation type="submission" date="2020-08" db="EMBL/GenBank/DDBJ databases">
        <title>Genomic Encyclopedia of Type Strains, Phase IV (KMG-IV): sequencing the most valuable type-strain genomes for metagenomic binning, comparative biology and taxonomic classification.</title>
        <authorList>
            <person name="Goeker M."/>
        </authorList>
    </citation>
    <scope>NUCLEOTIDE SEQUENCE [LARGE SCALE GENOMIC DNA]</scope>
    <source>
        <strain evidence="1 2">DSM 26736</strain>
    </source>
</reference>
<evidence type="ECO:0000313" key="2">
    <source>
        <dbReference type="Proteomes" id="UP000527143"/>
    </source>
</evidence>
<dbReference type="Proteomes" id="UP000527143">
    <property type="component" value="Unassembled WGS sequence"/>
</dbReference>
<accession>A0A840YTM1</accession>
<evidence type="ECO:0000313" key="1">
    <source>
        <dbReference type="EMBL" id="MBB5713005.1"/>
    </source>
</evidence>